<dbReference type="SUPFAM" id="SSF63707">
    <property type="entry name" value="Ganglioside M2 (gm2) activator"/>
    <property type="match status" value="1"/>
</dbReference>
<dbReference type="GO" id="GO:0006689">
    <property type="term" value="P:ganglioside catabolic process"/>
    <property type="evidence" value="ECO:0007669"/>
    <property type="project" value="Ensembl"/>
</dbReference>
<dbReference type="PANTHER" id="PTHR17357">
    <property type="entry name" value="GM2 GANGLIOSIDE ACTIVATOR PROTEIN"/>
    <property type="match status" value="1"/>
</dbReference>
<dbReference type="RefSeq" id="XP_030429213.1">
    <property type="nucleotide sequence ID" value="XM_030573353.1"/>
</dbReference>
<dbReference type="OrthoDB" id="6409159at2759"/>
<dbReference type="Pfam" id="PF02221">
    <property type="entry name" value="E1_DerP2_DerF2"/>
    <property type="match status" value="1"/>
</dbReference>
<feature type="signal peptide" evidence="2">
    <location>
        <begin position="1"/>
        <end position="19"/>
    </location>
</feature>
<evidence type="ECO:0000313" key="4">
    <source>
        <dbReference type="Ensembl" id="ENSGEVP00005020077.1"/>
    </source>
</evidence>
<gene>
    <name evidence="4" type="primary">GM2A</name>
</gene>
<dbReference type="GO" id="GO:0019915">
    <property type="term" value="P:lipid storage"/>
    <property type="evidence" value="ECO:0007669"/>
    <property type="project" value="Ensembl"/>
</dbReference>
<dbReference type="GO" id="GO:0005829">
    <property type="term" value="C:cytosol"/>
    <property type="evidence" value="ECO:0007669"/>
    <property type="project" value="Ensembl"/>
</dbReference>
<evidence type="ECO:0000313" key="5">
    <source>
        <dbReference type="Proteomes" id="UP000694390"/>
    </source>
</evidence>
<dbReference type="GeneTree" id="ENSGT00390000003288"/>
<dbReference type="AlphaFoldDB" id="A0A8C4Y5A4"/>
<dbReference type="GO" id="GO:0008047">
    <property type="term" value="F:enzyme activator activity"/>
    <property type="evidence" value="ECO:0007669"/>
    <property type="project" value="Ensembl"/>
</dbReference>
<protein>
    <submittedName>
        <fullName evidence="4">Ganglioside GM2 activator</fullName>
    </submittedName>
</protein>
<reference evidence="4" key="2">
    <citation type="submission" date="2025-09" db="UniProtKB">
        <authorList>
            <consortium name="Ensembl"/>
        </authorList>
    </citation>
    <scope>IDENTIFICATION</scope>
</reference>
<dbReference type="Ensembl" id="ENSGEVT00005021090.1">
    <property type="protein sequence ID" value="ENSGEVP00005020077.1"/>
    <property type="gene ID" value="ENSGEVG00005014278.1"/>
</dbReference>
<dbReference type="InterPro" id="IPR003172">
    <property type="entry name" value="ML_dom"/>
</dbReference>
<keyword evidence="1 2" id="KW-0732">Signal</keyword>
<sequence>MQALALALCALQLCPAVLGGRWGQPFLVERPQSRRLSKLGGFSWKNCGNGTDPFVIESLSIAPDPIHIPGDLKVSAAVSSKADIGSPLKAVFTVEKKIVDMWLKIPCVDQIGSCTYDGLCGILDNVIPPGSPCPEPLLSYGIPCHCPFQKGSYSLPSSEFYLPTTQLPSWLTNGDYRVQVVLSSGAKQLACVQVALSLHSE</sequence>
<dbReference type="GO" id="GO:0009313">
    <property type="term" value="P:oligosaccharide catabolic process"/>
    <property type="evidence" value="ECO:0007669"/>
    <property type="project" value="Ensembl"/>
</dbReference>
<accession>A0A8C4Y5A4</accession>
<evidence type="ECO:0000256" key="1">
    <source>
        <dbReference type="ARBA" id="ARBA00022729"/>
    </source>
</evidence>
<keyword evidence="5" id="KW-1185">Reference proteome</keyword>
<proteinExistence type="predicted"/>
<dbReference type="CTD" id="2760"/>
<dbReference type="InterPro" id="IPR028996">
    <property type="entry name" value="GM2-AP"/>
</dbReference>
<dbReference type="Proteomes" id="UP000694390">
    <property type="component" value="Unassembled WGS sequence"/>
</dbReference>
<reference evidence="4" key="1">
    <citation type="submission" date="2025-08" db="UniProtKB">
        <authorList>
            <consortium name="Ensembl"/>
        </authorList>
    </citation>
    <scope>IDENTIFICATION</scope>
</reference>
<dbReference type="GO" id="GO:0005319">
    <property type="term" value="F:lipid transporter activity"/>
    <property type="evidence" value="ECO:0007669"/>
    <property type="project" value="TreeGrafter"/>
</dbReference>
<dbReference type="InterPro" id="IPR036846">
    <property type="entry name" value="GM2-AP_sf"/>
</dbReference>
<name>A0A8C4Y5A4_9SAUR</name>
<organism evidence="4 5">
    <name type="scientific">Gopherus evgoodei</name>
    <name type="common">Goodes thornscrub tortoise</name>
    <dbReference type="NCBI Taxonomy" id="1825980"/>
    <lineage>
        <taxon>Eukaryota</taxon>
        <taxon>Metazoa</taxon>
        <taxon>Chordata</taxon>
        <taxon>Craniata</taxon>
        <taxon>Vertebrata</taxon>
        <taxon>Euteleostomi</taxon>
        <taxon>Archelosauria</taxon>
        <taxon>Testudinata</taxon>
        <taxon>Testudines</taxon>
        <taxon>Cryptodira</taxon>
        <taxon>Durocryptodira</taxon>
        <taxon>Testudinoidea</taxon>
        <taxon>Testudinidae</taxon>
        <taxon>Gopherus</taxon>
    </lineage>
</organism>
<dbReference type="SMART" id="SM00737">
    <property type="entry name" value="ML"/>
    <property type="match status" value="1"/>
</dbReference>
<feature type="domain" description="MD-2-related lipid-recognition" evidence="3">
    <location>
        <begin position="44"/>
        <end position="196"/>
    </location>
</feature>
<dbReference type="PANTHER" id="PTHR17357:SF0">
    <property type="entry name" value="GANGLIOSIDE GM2 ACTIVATOR"/>
    <property type="match status" value="1"/>
</dbReference>
<feature type="chain" id="PRO_5034926078" evidence="2">
    <location>
        <begin position="20"/>
        <end position="201"/>
    </location>
</feature>
<dbReference type="Gene3D" id="2.70.220.10">
    <property type="entry name" value="Ganglioside GM2 activator"/>
    <property type="match status" value="1"/>
</dbReference>
<dbReference type="GeneID" id="115656537"/>
<evidence type="ECO:0000256" key="2">
    <source>
        <dbReference type="SAM" id="SignalP"/>
    </source>
</evidence>
<dbReference type="GO" id="GO:0004563">
    <property type="term" value="F:beta-N-acetylhexosaminidase activity"/>
    <property type="evidence" value="ECO:0007669"/>
    <property type="project" value="Ensembl"/>
</dbReference>
<dbReference type="GO" id="GO:0009898">
    <property type="term" value="C:cytoplasmic side of plasma membrane"/>
    <property type="evidence" value="ECO:0007669"/>
    <property type="project" value="TreeGrafter"/>
</dbReference>
<evidence type="ECO:0000259" key="3">
    <source>
        <dbReference type="SMART" id="SM00737"/>
    </source>
</evidence>
<dbReference type="GO" id="GO:0050885">
    <property type="term" value="P:neuromuscular process controlling balance"/>
    <property type="evidence" value="ECO:0007669"/>
    <property type="project" value="Ensembl"/>
</dbReference>
<dbReference type="GO" id="GO:0007611">
    <property type="term" value="P:learning or memory"/>
    <property type="evidence" value="ECO:0007669"/>
    <property type="project" value="Ensembl"/>
</dbReference>